<name>A0A7J8Y0C3_GOSAI</name>
<evidence type="ECO:0000313" key="3">
    <source>
        <dbReference type="Proteomes" id="UP000593577"/>
    </source>
</evidence>
<accession>A0A7J8Y0C3</accession>
<evidence type="ECO:0000256" key="1">
    <source>
        <dbReference type="SAM" id="MobiDB-lite"/>
    </source>
</evidence>
<proteinExistence type="predicted"/>
<keyword evidence="3" id="KW-1185">Reference proteome</keyword>
<organism evidence="2 3">
    <name type="scientific">Gossypium aridum</name>
    <name type="common">American cotton</name>
    <name type="synonym">Erioxylum aridum</name>
    <dbReference type="NCBI Taxonomy" id="34290"/>
    <lineage>
        <taxon>Eukaryota</taxon>
        <taxon>Viridiplantae</taxon>
        <taxon>Streptophyta</taxon>
        <taxon>Embryophyta</taxon>
        <taxon>Tracheophyta</taxon>
        <taxon>Spermatophyta</taxon>
        <taxon>Magnoliopsida</taxon>
        <taxon>eudicotyledons</taxon>
        <taxon>Gunneridae</taxon>
        <taxon>Pentapetalae</taxon>
        <taxon>rosids</taxon>
        <taxon>malvids</taxon>
        <taxon>Malvales</taxon>
        <taxon>Malvaceae</taxon>
        <taxon>Malvoideae</taxon>
        <taxon>Gossypium</taxon>
    </lineage>
</organism>
<dbReference type="EMBL" id="JABFAA010000009">
    <property type="protein sequence ID" value="MBA0693027.1"/>
    <property type="molecule type" value="Genomic_DNA"/>
</dbReference>
<comment type="caution">
    <text evidence="2">The sequence shown here is derived from an EMBL/GenBank/DDBJ whole genome shotgun (WGS) entry which is preliminary data.</text>
</comment>
<reference evidence="2 3" key="1">
    <citation type="journal article" date="2019" name="Genome Biol. Evol.">
        <title>Insights into the evolution of the New World diploid cottons (Gossypium, subgenus Houzingenia) based on genome sequencing.</title>
        <authorList>
            <person name="Grover C.E."/>
            <person name="Arick M.A. 2nd"/>
            <person name="Thrash A."/>
            <person name="Conover J.L."/>
            <person name="Sanders W.S."/>
            <person name="Peterson D.G."/>
            <person name="Frelichowski J.E."/>
            <person name="Scheffler J.A."/>
            <person name="Scheffler B.E."/>
            <person name="Wendel J.F."/>
        </authorList>
    </citation>
    <scope>NUCLEOTIDE SEQUENCE [LARGE SCALE GENOMIC DNA]</scope>
    <source>
        <strain evidence="2">185</strain>
        <tissue evidence="2">Leaf</tissue>
    </source>
</reference>
<evidence type="ECO:0000313" key="2">
    <source>
        <dbReference type="EMBL" id="MBA0693027.1"/>
    </source>
</evidence>
<gene>
    <name evidence="2" type="ORF">Goari_010541</name>
</gene>
<dbReference type="Proteomes" id="UP000593577">
    <property type="component" value="Unassembled WGS sequence"/>
</dbReference>
<dbReference type="AlphaFoldDB" id="A0A7J8Y0C3"/>
<protein>
    <submittedName>
        <fullName evidence="2">Uncharacterized protein</fullName>
    </submittedName>
</protein>
<feature type="region of interest" description="Disordered" evidence="1">
    <location>
        <begin position="44"/>
        <end position="66"/>
    </location>
</feature>
<sequence>MWNNRYEFLPTPKPIFAPELAYYSQYILWFRVHGKPYLLGEEARGRTQYKRRPQQVPMNPRRRGHD</sequence>